<dbReference type="EMBL" id="JANPWB010000003">
    <property type="protein sequence ID" value="KAJ1202257.1"/>
    <property type="molecule type" value="Genomic_DNA"/>
</dbReference>
<dbReference type="Proteomes" id="UP001066276">
    <property type="component" value="Chromosome 2_1"/>
</dbReference>
<comment type="caution">
    <text evidence="3">The sequence shown here is derived from an EMBL/GenBank/DDBJ whole genome shotgun (WGS) entry which is preliminary data.</text>
</comment>
<feature type="region of interest" description="Disordered" evidence="1">
    <location>
        <begin position="129"/>
        <end position="151"/>
    </location>
</feature>
<evidence type="ECO:0000256" key="1">
    <source>
        <dbReference type="SAM" id="MobiDB-lite"/>
    </source>
</evidence>
<organism evidence="3 4">
    <name type="scientific">Pleurodeles waltl</name>
    <name type="common">Iberian ribbed newt</name>
    <dbReference type="NCBI Taxonomy" id="8319"/>
    <lineage>
        <taxon>Eukaryota</taxon>
        <taxon>Metazoa</taxon>
        <taxon>Chordata</taxon>
        <taxon>Craniata</taxon>
        <taxon>Vertebrata</taxon>
        <taxon>Euteleostomi</taxon>
        <taxon>Amphibia</taxon>
        <taxon>Batrachia</taxon>
        <taxon>Caudata</taxon>
        <taxon>Salamandroidea</taxon>
        <taxon>Salamandridae</taxon>
        <taxon>Pleurodelinae</taxon>
        <taxon>Pleurodeles</taxon>
    </lineage>
</organism>
<accession>A0AAV7VNJ2</accession>
<evidence type="ECO:0000313" key="4">
    <source>
        <dbReference type="Proteomes" id="UP001066276"/>
    </source>
</evidence>
<dbReference type="AlphaFoldDB" id="A0AAV7VNJ2"/>
<feature type="chain" id="PRO_5043395316" description="Secreted protein" evidence="2">
    <location>
        <begin position="31"/>
        <end position="151"/>
    </location>
</feature>
<keyword evidence="2" id="KW-0732">Signal</keyword>
<sequence length="151" mass="17174">MCTPVPTSRFWVTILFLLWLFPLCPDLVYAWECSLLCLIDFKLCKADEYGGATPRSRVYLIRRAGLQLSAHDARLERRCCRLCSSGATPRCRINGSWRRPQREPGPRQSPAPRLTALLRRLRQIQHPGRVRVGPSTCDTPPPAQTLCSSRL</sequence>
<keyword evidence="4" id="KW-1185">Reference proteome</keyword>
<feature type="signal peptide" evidence="2">
    <location>
        <begin position="1"/>
        <end position="30"/>
    </location>
</feature>
<proteinExistence type="predicted"/>
<evidence type="ECO:0000256" key="2">
    <source>
        <dbReference type="SAM" id="SignalP"/>
    </source>
</evidence>
<gene>
    <name evidence="3" type="ORF">NDU88_006057</name>
</gene>
<evidence type="ECO:0000313" key="3">
    <source>
        <dbReference type="EMBL" id="KAJ1202257.1"/>
    </source>
</evidence>
<name>A0AAV7VNJ2_PLEWA</name>
<protein>
    <recommendedName>
        <fullName evidence="5">Secreted protein</fullName>
    </recommendedName>
</protein>
<evidence type="ECO:0008006" key="5">
    <source>
        <dbReference type="Google" id="ProtNLM"/>
    </source>
</evidence>
<reference evidence="3" key="1">
    <citation type="journal article" date="2022" name="bioRxiv">
        <title>Sequencing and chromosome-scale assembly of the giantPleurodeles waltlgenome.</title>
        <authorList>
            <person name="Brown T."/>
            <person name="Elewa A."/>
            <person name="Iarovenko S."/>
            <person name="Subramanian E."/>
            <person name="Araus A.J."/>
            <person name="Petzold A."/>
            <person name="Susuki M."/>
            <person name="Suzuki K.-i.T."/>
            <person name="Hayashi T."/>
            <person name="Toyoda A."/>
            <person name="Oliveira C."/>
            <person name="Osipova E."/>
            <person name="Leigh N.D."/>
            <person name="Simon A."/>
            <person name="Yun M.H."/>
        </authorList>
    </citation>
    <scope>NUCLEOTIDE SEQUENCE</scope>
    <source>
        <strain evidence="3">20211129_DDA</strain>
        <tissue evidence="3">Liver</tissue>
    </source>
</reference>